<feature type="domain" description="Peptidase M48" evidence="13">
    <location>
        <begin position="61"/>
        <end position="273"/>
    </location>
</feature>
<evidence type="ECO:0000256" key="11">
    <source>
        <dbReference type="ARBA" id="ARBA00023136"/>
    </source>
</evidence>
<reference evidence="14 15" key="1">
    <citation type="submission" date="2016-11" db="EMBL/GenBank/DDBJ databases">
        <title>Study of marine rhodopsin-containing bacteria.</title>
        <authorList>
            <person name="Yoshizawa S."/>
            <person name="Kumagai Y."/>
            <person name="Kogure K."/>
        </authorList>
    </citation>
    <scope>NUCLEOTIDE SEQUENCE [LARGE SCALE GENOMIC DNA]</scope>
    <source>
        <strain evidence="14 15">SAORIC-28</strain>
    </source>
</reference>
<dbReference type="GO" id="GO:0004222">
    <property type="term" value="F:metalloendopeptidase activity"/>
    <property type="evidence" value="ECO:0007669"/>
    <property type="project" value="UniProtKB-UniRule"/>
</dbReference>
<evidence type="ECO:0000256" key="2">
    <source>
        <dbReference type="ARBA" id="ARBA00009779"/>
    </source>
</evidence>
<dbReference type="EC" id="3.4.24.-" evidence="12"/>
<keyword evidence="7 12" id="KW-0378">Hydrolase</keyword>
<keyword evidence="8 12" id="KW-0862">Zinc</keyword>
<feature type="binding site" evidence="12">
    <location>
        <position position="131"/>
    </location>
    <ligand>
        <name>Zn(2+)</name>
        <dbReference type="ChEBI" id="CHEBI:29105"/>
        <note>catalytic</note>
    </ligand>
</feature>
<evidence type="ECO:0000256" key="8">
    <source>
        <dbReference type="ARBA" id="ARBA00022833"/>
    </source>
</evidence>
<proteinExistence type="inferred from homology"/>
<keyword evidence="4 12" id="KW-0645">Protease</keyword>
<dbReference type="InterPro" id="IPR022919">
    <property type="entry name" value="Pept_M48_protease_HtpX"/>
</dbReference>
<dbReference type="PANTHER" id="PTHR43221">
    <property type="entry name" value="PROTEASE HTPX"/>
    <property type="match status" value="1"/>
</dbReference>
<dbReference type="Pfam" id="PF01435">
    <property type="entry name" value="Peptidase_M48"/>
    <property type="match status" value="1"/>
</dbReference>
<evidence type="ECO:0000256" key="10">
    <source>
        <dbReference type="ARBA" id="ARBA00023049"/>
    </source>
</evidence>
<evidence type="ECO:0000259" key="13">
    <source>
        <dbReference type="Pfam" id="PF01435"/>
    </source>
</evidence>
<dbReference type="InterPro" id="IPR050083">
    <property type="entry name" value="HtpX_protease"/>
</dbReference>
<feature type="binding site" evidence="12">
    <location>
        <position position="199"/>
    </location>
    <ligand>
        <name>Zn(2+)</name>
        <dbReference type="ChEBI" id="CHEBI:29105"/>
        <note>catalytic</note>
    </ligand>
</feature>
<gene>
    <name evidence="12" type="primary">htpX</name>
    <name evidence="14" type="ORF">BSZ37_05305</name>
</gene>
<protein>
    <recommendedName>
        <fullName evidence="12">Protease HtpX homolog</fullName>
        <ecNumber evidence="12">3.4.24.-</ecNumber>
    </recommendedName>
</protein>
<name>A0A271IXT6_9BACT</name>
<evidence type="ECO:0000256" key="4">
    <source>
        <dbReference type="ARBA" id="ARBA00022670"/>
    </source>
</evidence>
<dbReference type="Proteomes" id="UP000216339">
    <property type="component" value="Unassembled WGS sequence"/>
</dbReference>
<feature type="binding site" evidence="12">
    <location>
        <position position="127"/>
    </location>
    <ligand>
        <name>Zn(2+)</name>
        <dbReference type="ChEBI" id="CHEBI:29105"/>
        <note>catalytic</note>
    </ligand>
</feature>
<keyword evidence="3 12" id="KW-1003">Cell membrane</keyword>
<evidence type="ECO:0000256" key="5">
    <source>
        <dbReference type="ARBA" id="ARBA00022692"/>
    </source>
</evidence>
<dbReference type="GO" id="GO:0008270">
    <property type="term" value="F:zinc ion binding"/>
    <property type="evidence" value="ECO:0007669"/>
    <property type="project" value="UniProtKB-UniRule"/>
</dbReference>
<feature type="active site" evidence="12">
    <location>
        <position position="128"/>
    </location>
</feature>
<keyword evidence="6 12" id="KW-0479">Metal-binding</keyword>
<dbReference type="InterPro" id="IPR001915">
    <property type="entry name" value="Peptidase_M48"/>
</dbReference>
<evidence type="ECO:0000256" key="9">
    <source>
        <dbReference type="ARBA" id="ARBA00022989"/>
    </source>
</evidence>
<feature type="transmembrane region" description="Helical" evidence="12">
    <location>
        <begin position="28"/>
        <end position="45"/>
    </location>
</feature>
<dbReference type="GO" id="GO:0006508">
    <property type="term" value="P:proteolysis"/>
    <property type="evidence" value="ECO:0007669"/>
    <property type="project" value="UniProtKB-KW"/>
</dbReference>
<dbReference type="CDD" id="cd07336">
    <property type="entry name" value="M48B_HtpX_like"/>
    <property type="match status" value="1"/>
</dbReference>
<dbReference type="PANTHER" id="PTHR43221:SF1">
    <property type="entry name" value="PROTEASE HTPX"/>
    <property type="match status" value="1"/>
</dbReference>
<accession>A0A271IXT6</accession>
<evidence type="ECO:0000256" key="6">
    <source>
        <dbReference type="ARBA" id="ARBA00022723"/>
    </source>
</evidence>
<keyword evidence="15" id="KW-1185">Reference proteome</keyword>
<evidence type="ECO:0000313" key="14">
    <source>
        <dbReference type="EMBL" id="PAP75897.1"/>
    </source>
</evidence>
<comment type="similarity">
    <text evidence="2 12">Belongs to the peptidase M48B family.</text>
</comment>
<comment type="subcellular location">
    <subcellularLocation>
        <location evidence="1 12">Cell membrane</location>
        <topology evidence="1 12">Multi-pass membrane protein</topology>
    </subcellularLocation>
</comment>
<evidence type="ECO:0000313" key="15">
    <source>
        <dbReference type="Proteomes" id="UP000216339"/>
    </source>
</evidence>
<dbReference type="GO" id="GO:0005886">
    <property type="term" value="C:plasma membrane"/>
    <property type="evidence" value="ECO:0007669"/>
    <property type="project" value="UniProtKB-SubCell"/>
</dbReference>
<keyword evidence="5 12" id="KW-0812">Transmembrane</keyword>
<dbReference type="RefSeq" id="WP_095509540.1">
    <property type="nucleotide sequence ID" value="NZ_MQWD01000001.1"/>
</dbReference>
<feature type="transmembrane region" description="Helical" evidence="12">
    <location>
        <begin position="174"/>
        <end position="194"/>
    </location>
</feature>
<organism evidence="14 15">
    <name type="scientific">Rubrivirga marina</name>
    <dbReference type="NCBI Taxonomy" id="1196024"/>
    <lineage>
        <taxon>Bacteria</taxon>
        <taxon>Pseudomonadati</taxon>
        <taxon>Rhodothermota</taxon>
        <taxon>Rhodothermia</taxon>
        <taxon>Rhodothermales</taxon>
        <taxon>Rubricoccaceae</taxon>
        <taxon>Rubrivirga</taxon>
    </lineage>
</organism>
<dbReference type="EMBL" id="MQWD01000001">
    <property type="protein sequence ID" value="PAP75897.1"/>
    <property type="molecule type" value="Genomic_DNA"/>
</dbReference>
<dbReference type="AlphaFoldDB" id="A0A271IXT6"/>
<feature type="transmembrane region" description="Helical" evidence="12">
    <location>
        <begin position="138"/>
        <end position="162"/>
    </location>
</feature>
<evidence type="ECO:0000256" key="12">
    <source>
        <dbReference type="HAMAP-Rule" id="MF_00188"/>
    </source>
</evidence>
<sequence length="299" mass="31490">MNTLKVGLLLTALFVLVGQWVGGTGGMVIALGLALAMNVGSYWFSDRLVLRMTRAVPLTPDQAPDLHAMTERLAERAGIPMPRLYLVPDPQPNAFATGRSPAHGVVAVNQGLLDLLTRREVEGVIAHEIGHIKHRDTLTMAVVAALAGAVMTLANLAQWSALFGGSDEEGTNPLALLVVAIVAPFAAMMVQFAVSRAREYEADATAADLAGSPDGLVGALQKLGRATEVVPSSVQRPQTAHLCIANPLAGGRLAGLFSTHPPMEERVARLLARDAVRSPRLEAISPRLEATGLSASALR</sequence>
<evidence type="ECO:0000256" key="1">
    <source>
        <dbReference type="ARBA" id="ARBA00004651"/>
    </source>
</evidence>
<dbReference type="OrthoDB" id="9810445at2"/>
<keyword evidence="9 12" id="KW-1133">Transmembrane helix</keyword>
<evidence type="ECO:0000256" key="3">
    <source>
        <dbReference type="ARBA" id="ARBA00022475"/>
    </source>
</evidence>
<comment type="caution">
    <text evidence="14">The sequence shown here is derived from an EMBL/GenBank/DDBJ whole genome shotgun (WGS) entry which is preliminary data.</text>
</comment>
<keyword evidence="11 12" id="KW-0472">Membrane</keyword>
<comment type="cofactor">
    <cofactor evidence="12">
        <name>Zn(2+)</name>
        <dbReference type="ChEBI" id="CHEBI:29105"/>
    </cofactor>
    <text evidence="12">Binds 1 zinc ion per subunit.</text>
</comment>
<keyword evidence="10 12" id="KW-0482">Metalloprotease</keyword>
<evidence type="ECO:0000256" key="7">
    <source>
        <dbReference type="ARBA" id="ARBA00022801"/>
    </source>
</evidence>
<dbReference type="HAMAP" id="MF_00188">
    <property type="entry name" value="Pept_M48_protease_HtpX"/>
    <property type="match status" value="1"/>
</dbReference>
<dbReference type="Gene3D" id="3.30.2010.10">
    <property type="entry name" value="Metalloproteases ('zincins'), catalytic domain"/>
    <property type="match status" value="1"/>
</dbReference>